<keyword evidence="1" id="KW-0472">Membrane</keyword>
<sequence length="110" mass="12632">MPYLFISLLFSLAFGFFITGLIFRYTIRVQMVAWSFAGILQPLSCVMYLLSTPPTWLQRPALWLPTTHVFEAMRQSLNGGEFSPSHFWWGFGLSVVYLVLAVLFLSGFLR</sequence>
<evidence type="ECO:0000256" key="1">
    <source>
        <dbReference type="SAM" id="Phobius"/>
    </source>
</evidence>
<keyword evidence="1" id="KW-0812">Transmembrane</keyword>
<evidence type="ECO:0000313" key="3">
    <source>
        <dbReference type="Proteomes" id="UP000231152"/>
    </source>
</evidence>
<accession>A0A2M8LFB4</accession>
<comment type="caution">
    <text evidence="2">The sequence shown here is derived from an EMBL/GenBank/DDBJ whole genome shotgun (WGS) entry which is preliminary data.</text>
</comment>
<feature type="transmembrane region" description="Helical" evidence="1">
    <location>
        <begin position="87"/>
        <end position="109"/>
    </location>
</feature>
<reference evidence="2 3" key="1">
    <citation type="submission" date="2017-09" db="EMBL/GenBank/DDBJ databases">
        <title>Depth-based differentiation of microbial function through sediment-hosted aquifers and enrichment of novel symbionts in the deep terrestrial subsurface.</title>
        <authorList>
            <person name="Probst A.J."/>
            <person name="Ladd B."/>
            <person name="Jarett J.K."/>
            <person name="Geller-Mcgrath D.E."/>
            <person name="Sieber C.M."/>
            <person name="Emerson J.B."/>
            <person name="Anantharaman K."/>
            <person name="Thomas B.C."/>
            <person name="Malmstrom R."/>
            <person name="Stieglmeier M."/>
            <person name="Klingl A."/>
            <person name="Woyke T."/>
            <person name="Ryan C.M."/>
            <person name="Banfield J.F."/>
        </authorList>
    </citation>
    <scope>NUCLEOTIDE SEQUENCE [LARGE SCALE GENOMIC DNA]</scope>
    <source>
        <strain evidence="2">CG10_big_fil_rev_8_21_14_0_10_48_11</strain>
    </source>
</reference>
<feature type="transmembrane region" description="Helical" evidence="1">
    <location>
        <begin position="32"/>
        <end position="50"/>
    </location>
</feature>
<keyword evidence="1" id="KW-1133">Transmembrane helix</keyword>
<gene>
    <name evidence="2" type="ORF">COV04_01260</name>
</gene>
<dbReference type="Proteomes" id="UP000231152">
    <property type="component" value="Unassembled WGS sequence"/>
</dbReference>
<proteinExistence type="predicted"/>
<feature type="transmembrane region" description="Helical" evidence="1">
    <location>
        <begin position="6"/>
        <end position="25"/>
    </location>
</feature>
<name>A0A2M8LFB4_9BACT</name>
<evidence type="ECO:0008006" key="4">
    <source>
        <dbReference type="Google" id="ProtNLM"/>
    </source>
</evidence>
<dbReference type="AlphaFoldDB" id="A0A2M8LFB4"/>
<dbReference type="EMBL" id="PFET01000005">
    <property type="protein sequence ID" value="PJE76141.1"/>
    <property type="molecule type" value="Genomic_DNA"/>
</dbReference>
<protein>
    <recommendedName>
        <fullName evidence="4">ABC-2 type transporter domain-containing protein</fullName>
    </recommendedName>
</protein>
<evidence type="ECO:0000313" key="2">
    <source>
        <dbReference type="EMBL" id="PJE76141.1"/>
    </source>
</evidence>
<organism evidence="2 3">
    <name type="scientific">Candidatus Uhrbacteria bacterium CG10_big_fil_rev_8_21_14_0_10_48_11</name>
    <dbReference type="NCBI Taxonomy" id="1975037"/>
    <lineage>
        <taxon>Bacteria</taxon>
        <taxon>Candidatus Uhriibacteriota</taxon>
    </lineage>
</organism>